<protein>
    <recommendedName>
        <fullName evidence="6">IF rod domain-containing protein</fullName>
    </recommendedName>
</protein>
<dbReference type="AlphaFoldDB" id="A0A2G9S4T9"/>
<dbReference type="PANTHER" id="PTHR23239">
    <property type="entry name" value="INTERMEDIATE FILAMENT"/>
    <property type="match status" value="1"/>
</dbReference>
<proteinExistence type="inferred from homology"/>
<dbReference type="InterPro" id="IPR039008">
    <property type="entry name" value="IF_rod_dom"/>
</dbReference>
<evidence type="ECO:0000313" key="8">
    <source>
        <dbReference type="Proteomes" id="UP000228934"/>
    </source>
</evidence>
<evidence type="ECO:0000256" key="5">
    <source>
        <dbReference type="SAM" id="Coils"/>
    </source>
</evidence>
<dbReference type="SMART" id="SM01391">
    <property type="entry name" value="Filament"/>
    <property type="match status" value="1"/>
</dbReference>
<dbReference type="FunFam" id="1.20.5.170:FF:000002">
    <property type="entry name" value="Type I keratin KA11"/>
    <property type="match status" value="1"/>
</dbReference>
<evidence type="ECO:0000259" key="6">
    <source>
        <dbReference type="PROSITE" id="PS51842"/>
    </source>
</evidence>
<reference evidence="8" key="1">
    <citation type="journal article" date="2017" name="Nat. Commun.">
        <title>The North American bullfrog draft genome provides insight into hormonal regulation of long noncoding RNA.</title>
        <authorList>
            <person name="Hammond S.A."/>
            <person name="Warren R.L."/>
            <person name="Vandervalk B.P."/>
            <person name="Kucuk E."/>
            <person name="Khan H."/>
            <person name="Gibb E.A."/>
            <person name="Pandoh P."/>
            <person name="Kirk H."/>
            <person name="Zhao Y."/>
            <person name="Jones M."/>
            <person name="Mungall A.J."/>
            <person name="Coope R."/>
            <person name="Pleasance S."/>
            <person name="Moore R.A."/>
            <person name="Holt R.A."/>
            <person name="Round J.M."/>
            <person name="Ohora S."/>
            <person name="Walle B.V."/>
            <person name="Veldhoen N."/>
            <person name="Helbing C.C."/>
            <person name="Birol I."/>
        </authorList>
    </citation>
    <scope>NUCLEOTIDE SEQUENCE [LARGE SCALE GENOMIC DNA]</scope>
</reference>
<evidence type="ECO:0000256" key="2">
    <source>
        <dbReference type="ARBA" id="ARBA00022754"/>
    </source>
</evidence>
<dbReference type="GO" id="GO:0045109">
    <property type="term" value="P:intermediate filament organization"/>
    <property type="evidence" value="ECO:0007669"/>
    <property type="project" value="TreeGrafter"/>
</dbReference>
<name>A0A2G9S4T9_AQUCT</name>
<keyword evidence="1" id="KW-0416">Keratin</keyword>
<feature type="coiled-coil region" evidence="5">
    <location>
        <begin position="155"/>
        <end position="189"/>
    </location>
</feature>
<dbReference type="Gene3D" id="1.20.5.1160">
    <property type="entry name" value="Vasodilator-stimulated phosphoprotein"/>
    <property type="match status" value="1"/>
</dbReference>
<feature type="domain" description="IF rod" evidence="6">
    <location>
        <begin position="151"/>
        <end position="462"/>
    </location>
</feature>
<dbReference type="SUPFAM" id="SSF64593">
    <property type="entry name" value="Intermediate filament protein, coiled coil region"/>
    <property type="match status" value="2"/>
</dbReference>
<keyword evidence="3 5" id="KW-0175">Coiled coil</keyword>
<dbReference type="GO" id="GO:0005198">
    <property type="term" value="F:structural molecule activity"/>
    <property type="evidence" value="ECO:0007669"/>
    <property type="project" value="InterPro"/>
</dbReference>
<dbReference type="OrthoDB" id="2441647at2759"/>
<dbReference type="GO" id="GO:0005882">
    <property type="term" value="C:intermediate filament"/>
    <property type="evidence" value="ECO:0007669"/>
    <property type="project" value="UniProtKB-KW"/>
</dbReference>
<dbReference type="EMBL" id="KV926038">
    <property type="protein sequence ID" value="PIO35152.1"/>
    <property type="molecule type" value="Genomic_DNA"/>
</dbReference>
<dbReference type="Proteomes" id="UP000228934">
    <property type="component" value="Unassembled WGS sequence"/>
</dbReference>
<dbReference type="FunFam" id="1.20.5.500:FF:000001">
    <property type="entry name" value="Type II keratin 23"/>
    <property type="match status" value="1"/>
</dbReference>
<comment type="similarity">
    <text evidence="4">Belongs to the intermediate filament family.</text>
</comment>
<dbReference type="Gene3D" id="1.20.5.170">
    <property type="match status" value="1"/>
</dbReference>
<gene>
    <name evidence="7" type="ORF">AB205_0172140</name>
</gene>
<dbReference type="PANTHER" id="PTHR23239:SF180">
    <property type="entry name" value="KERATIN, TYPE I CYTOSKELETAL 17"/>
    <property type="match status" value="1"/>
</dbReference>
<dbReference type="InterPro" id="IPR002957">
    <property type="entry name" value="Keratin_I"/>
</dbReference>
<keyword evidence="8" id="KW-1185">Reference proteome</keyword>
<accession>A0A2G9S4T9</accession>
<evidence type="ECO:0000256" key="4">
    <source>
        <dbReference type="RuleBase" id="RU000685"/>
    </source>
</evidence>
<evidence type="ECO:0000313" key="7">
    <source>
        <dbReference type="EMBL" id="PIO35152.1"/>
    </source>
</evidence>
<dbReference type="PROSITE" id="PS00226">
    <property type="entry name" value="IF_ROD_1"/>
    <property type="match status" value="1"/>
</dbReference>
<dbReference type="GO" id="GO:0030855">
    <property type="term" value="P:epithelial cell differentiation"/>
    <property type="evidence" value="ECO:0007669"/>
    <property type="project" value="TreeGrafter"/>
</dbReference>
<keyword evidence="2 4" id="KW-0403">Intermediate filament</keyword>
<dbReference type="Gene3D" id="1.20.5.500">
    <property type="entry name" value="Single helix bin"/>
    <property type="match status" value="1"/>
</dbReference>
<organism evidence="7 8">
    <name type="scientific">Aquarana catesbeiana</name>
    <name type="common">American bullfrog</name>
    <name type="synonym">Rana catesbeiana</name>
    <dbReference type="NCBI Taxonomy" id="8400"/>
    <lineage>
        <taxon>Eukaryota</taxon>
        <taxon>Metazoa</taxon>
        <taxon>Chordata</taxon>
        <taxon>Craniata</taxon>
        <taxon>Vertebrata</taxon>
        <taxon>Euteleostomi</taxon>
        <taxon>Amphibia</taxon>
        <taxon>Batrachia</taxon>
        <taxon>Anura</taxon>
        <taxon>Neobatrachia</taxon>
        <taxon>Ranoidea</taxon>
        <taxon>Ranidae</taxon>
        <taxon>Aquarana</taxon>
    </lineage>
</organism>
<dbReference type="PRINTS" id="PR01248">
    <property type="entry name" value="TYPE1KERATIN"/>
</dbReference>
<evidence type="ECO:0000256" key="1">
    <source>
        <dbReference type="ARBA" id="ARBA00022744"/>
    </source>
</evidence>
<dbReference type="InterPro" id="IPR018039">
    <property type="entry name" value="IF_conserved"/>
</dbReference>
<dbReference type="Pfam" id="PF00038">
    <property type="entry name" value="Filament"/>
    <property type="match status" value="1"/>
</dbReference>
<feature type="coiled-coil region" evidence="5">
    <location>
        <begin position="247"/>
        <end position="380"/>
    </location>
</feature>
<feature type="coiled-coil region" evidence="5">
    <location>
        <begin position="406"/>
        <end position="447"/>
    </location>
</feature>
<evidence type="ECO:0000256" key="3">
    <source>
        <dbReference type="ARBA" id="ARBA00023054"/>
    </source>
</evidence>
<dbReference type="PROSITE" id="PS51842">
    <property type="entry name" value="IF_ROD_2"/>
    <property type="match status" value="1"/>
</dbReference>
<sequence>MEAAMLVVICLRSQTTHMVFLMEDLQLAFMEDPTLLTTMGELMLLIMEDPTLLITTGVLMLLIMEDVIIYIMEVPILPTMEAPTDSILQVLIVLIIEDPMPPTMKVPIKTIIVITTEPPVYMEDQEAKEYPYPSTFMEVLTAAAIKALLAIMETMQHLNDRLASYLDKVRSLEQQNAQLERNIREWYERNQPSTLPDYSSFFRIIQELQGQISSTSVENARIVLQIDNNRLAADDFRNKYEMERQLASSVEADVNGLRILLEELNSEICHLQAQVENLQEELQLIKRNHGEEVNALQAQLGARVNVEVDAAPSADLNRTLFEIREQYENLMERNLREVETIFRQRTEELNREVASGSEQLQSVQTEVIDLRRTIQTLDIELQSQLSLKSALENTLAETEATFGAQLAQLQCLINNVESQLAQMRSDLERQNQEYMILMDQKNHLEMEITTYKRLLEGHDIQYVFHTGQVTELIFLKTCRPQFITTPIHNESFKRK</sequence>